<evidence type="ECO:0000313" key="2">
    <source>
        <dbReference type="EMBL" id="GLJ62091.1"/>
    </source>
</evidence>
<reference evidence="2" key="2">
    <citation type="submission" date="2023-01" db="EMBL/GenBank/DDBJ databases">
        <authorList>
            <person name="Sun Q."/>
            <person name="Evtushenko L."/>
        </authorList>
    </citation>
    <scope>NUCLEOTIDE SEQUENCE</scope>
    <source>
        <strain evidence="2">VKM Ac-1020</strain>
    </source>
</reference>
<accession>A0A9W6H4B4</accession>
<dbReference type="InterPro" id="IPR002734">
    <property type="entry name" value="RibDG_C"/>
</dbReference>
<reference evidence="2" key="1">
    <citation type="journal article" date="2014" name="Int. J. Syst. Evol. Microbiol.">
        <title>Complete genome sequence of Corynebacterium casei LMG S-19264T (=DSM 44701T), isolated from a smear-ripened cheese.</title>
        <authorList>
            <consortium name="US DOE Joint Genome Institute (JGI-PGF)"/>
            <person name="Walter F."/>
            <person name="Albersmeier A."/>
            <person name="Kalinowski J."/>
            <person name="Ruckert C."/>
        </authorList>
    </citation>
    <scope>NUCLEOTIDE SEQUENCE</scope>
    <source>
        <strain evidence="2">VKM Ac-1020</strain>
    </source>
</reference>
<dbReference type="GO" id="GO:0009231">
    <property type="term" value="P:riboflavin biosynthetic process"/>
    <property type="evidence" value="ECO:0007669"/>
    <property type="project" value="InterPro"/>
</dbReference>
<name>A0A9W6H4B4_9MICO</name>
<dbReference type="PANTHER" id="PTHR38011">
    <property type="entry name" value="DIHYDROFOLATE REDUCTASE FAMILY PROTEIN (AFU_ORTHOLOGUE AFUA_8G06820)"/>
    <property type="match status" value="1"/>
</dbReference>
<keyword evidence="3" id="KW-1185">Reference proteome</keyword>
<organism evidence="2 3">
    <name type="scientific">Microbacterium barkeri</name>
    <dbReference type="NCBI Taxonomy" id="33917"/>
    <lineage>
        <taxon>Bacteria</taxon>
        <taxon>Bacillati</taxon>
        <taxon>Actinomycetota</taxon>
        <taxon>Actinomycetes</taxon>
        <taxon>Micrococcales</taxon>
        <taxon>Microbacteriaceae</taxon>
        <taxon>Microbacterium</taxon>
    </lineage>
</organism>
<protein>
    <recommendedName>
        <fullName evidence="1">Bacterial bifunctional deaminase-reductase C-terminal domain-containing protein</fullName>
    </recommendedName>
</protein>
<proteinExistence type="predicted"/>
<dbReference type="GO" id="GO:0008703">
    <property type="term" value="F:5-amino-6-(5-phosphoribosylamino)uracil reductase activity"/>
    <property type="evidence" value="ECO:0007669"/>
    <property type="project" value="InterPro"/>
</dbReference>
<dbReference type="SUPFAM" id="SSF53597">
    <property type="entry name" value="Dihydrofolate reductase-like"/>
    <property type="match status" value="1"/>
</dbReference>
<dbReference type="Proteomes" id="UP001142462">
    <property type="component" value="Unassembled WGS sequence"/>
</dbReference>
<dbReference type="InterPro" id="IPR050765">
    <property type="entry name" value="Riboflavin_Biosynth_HTPR"/>
</dbReference>
<dbReference type="Gene3D" id="3.40.430.10">
    <property type="entry name" value="Dihydrofolate Reductase, subunit A"/>
    <property type="match status" value="1"/>
</dbReference>
<dbReference type="EMBL" id="BSEJ01000010">
    <property type="protein sequence ID" value="GLJ62091.1"/>
    <property type="molecule type" value="Genomic_DNA"/>
</dbReference>
<evidence type="ECO:0000313" key="3">
    <source>
        <dbReference type="Proteomes" id="UP001142462"/>
    </source>
</evidence>
<sequence>MRRLIVSVLVSADGFFEGPEHDLAVMPFEDAFNDHNLDLLRNADTIVYGSRWFRLNWDTWSAVAESDDSGARDREIAERVLALEAVVVSDSFAVRPEDPWAATTRVVPRAEATAEIARLKQAEGRDIIMFGSSTTWNPLLAHGLVDELILLVGPALVGGGSPLYRGAPAPLLLRGARVLPGSQLVAITYTPAS</sequence>
<dbReference type="PANTHER" id="PTHR38011:SF11">
    <property type="entry name" value="2,5-DIAMINO-6-RIBOSYLAMINO-4(3H)-PYRIMIDINONE 5'-PHOSPHATE REDUCTASE"/>
    <property type="match status" value="1"/>
</dbReference>
<dbReference type="RefSeq" id="WP_271173784.1">
    <property type="nucleotide sequence ID" value="NZ_BSEJ01000010.1"/>
</dbReference>
<dbReference type="InterPro" id="IPR024072">
    <property type="entry name" value="DHFR-like_dom_sf"/>
</dbReference>
<evidence type="ECO:0000259" key="1">
    <source>
        <dbReference type="Pfam" id="PF01872"/>
    </source>
</evidence>
<dbReference type="Pfam" id="PF01872">
    <property type="entry name" value="RibD_C"/>
    <property type="match status" value="1"/>
</dbReference>
<comment type="caution">
    <text evidence="2">The sequence shown here is derived from an EMBL/GenBank/DDBJ whole genome shotgun (WGS) entry which is preliminary data.</text>
</comment>
<gene>
    <name evidence="2" type="ORF">GCM10017576_22210</name>
</gene>
<dbReference type="AlphaFoldDB" id="A0A9W6H4B4"/>
<feature type="domain" description="Bacterial bifunctional deaminase-reductase C-terminal" evidence="1">
    <location>
        <begin position="4"/>
        <end position="169"/>
    </location>
</feature>